<dbReference type="AlphaFoldDB" id="A0A174U989"/>
<sequence>MNEEMKTGANATELAPGAVVALEPEKPALGSSVAGLDGASGEYVHKFKKPFEYEGKRYETLSFNFNRLVGRDMTAIEREMQMSGETAYTPETSHAYQCRLAARAAGIMPDVLEAMPLGDFNRITNSCRNFLLSTGY</sequence>
<dbReference type="RefSeq" id="WP_024731209.1">
    <property type="nucleotide sequence ID" value="NZ_CABIWA010000024.1"/>
</dbReference>
<name>A0A174U989_9FIRM</name>
<evidence type="ECO:0008006" key="3">
    <source>
        <dbReference type="Google" id="ProtNLM"/>
    </source>
</evidence>
<accession>A0A174U989</accession>
<reference evidence="1 2" key="1">
    <citation type="submission" date="2015-09" db="EMBL/GenBank/DDBJ databases">
        <authorList>
            <consortium name="Pathogen Informatics"/>
        </authorList>
    </citation>
    <scope>NUCLEOTIDE SEQUENCE [LARGE SCALE GENOMIC DNA]</scope>
    <source>
        <strain evidence="1 2">2789STDY5834939</strain>
    </source>
</reference>
<dbReference type="GeneID" id="72463487"/>
<dbReference type="EMBL" id="CZBE01000034">
    <property type="protein sequence ID" value="CUQ19174.1"/>
    <property type="molecule type" value="Genomic_DNA"/>
</dbReference>
<dbReference type="OrthoDB" id="2082314at2"/>
<proteinExistence type="predicted"/>
<dbReference type="Pfam" id="PF10109">
    <property type="entry name" value="Phage_TAC_7"/>
    <property type="match status" value="1"/>
</dbReference>
<evidence type="ECO:0000313" key="1">
    <source>
        <dbReference type="EMBL" id="CUQ19174.1"/>
    </source>
</evidence>
<organism evidence="1 2">
    <name type="scientific">Anaerotruncus colihominis</name>
    <dbReference type="NCBI Taxonomy" id="169435"/>
    <lineage>
        <taxon>Bacteria</taxon>
        <taxon>Bacillati</taxon>
        <taxon>Bacillota</taxon>
        <taxon>Clostridia</taxon>
        <taxon>Eubacteriales</taxon>
        <taxon>Oscillospiraceae</taxon>
        <taxon>Anaerotruncus</taxon>
    </lineage>
</organism>
<dbReference type="Proteomes" id="UP000095765">
    <property type="component" value="Unassembled WGS sequence"/>
</dbReference>
<protein>
    <recommendedName>
        <fullName evidence="3">Phage tail assembly protein</fullName>
    </recommendedName>
</protein>
<dbReference type="InterPro" id="IPR019289">
    <property type="entry name" value="Phage_tail_E/E"/>
</dbReference>
<gene>
    <name evidence="1" type="ORF">ERS852551_03482</name>
</gene>
<evidence type="ECO:0000313" key="2">
    <source>
        <dbReference type="Proteomes" id="UP000095765"/>
    </source>
</evidence>